<organism evidence="1 2">
    <name type="scientific">Dallia pectoralis</name>
    <name type="common">Alaska blackfish</name>
    <dbReference type="NCBI Taxonomy" id="75939"/>
    <lineage>
        <taxon>Eukaryota</taxon>
        <taxon>Metazoa</taxon>
        <taxon>Chordata</taxon>
        <taxon>Craniata</taxon>
        <taxon>Vertebrata</taxon>
        <taxon>Euteleostomi</taxon>
        <taxon>Actinopterygii</taxon>
        <taxon>Neopterygii</taxon>
        <taxon>Teleostei</taxon>
        <taxon>Protacanthopterygii</taxon>
        <taxon>Esociformes</taxon>
        <taxon>Umbridae</taxon>
        <taxon>Dallia</taxon>
    </lineage>
</organism>
<evidence type="ECO:0000313" key="1">
    <source>
        <dbReference type="EMBL" id="KAJ8006077.1"/>
    </source>
</evidence>
<keyword evidence="2" id="KW-1185">Reference proteome</keyword>
<reference evidence="1" key="1">
    <citation type="submission" date="2021-05" db="EMBL/GenBank/DDBJ databases">
        <authorList>
            <person name="Pan Q."/>
            <person name="Jouanno E."/>
            <person name="Zahm M."/>
            <person name="Klopp C."/>
            <person name="Cabau C."/>
            <person name="Louis A."/>
            <person name="Berthelot C."/>
            <person name="Parey E."/>
            <person name="Roest Crollius H."/>
            <person name="Montfort J."/>
            <person name="Robinson-Rechavi M."/>
            <person name="Bouchez O."/>
            <person name="Lampietro C."/>
            <person name="Lopez Roques C."/>
            <person name="Donnadieu C."/>
            <person name="Postlethwait J."/>
            <person name="Bobe J."/>
            <person name="Dillon D."/>
            <person name="Chandos A."/>
            <person name="von Hippel F."/>
            <person name="Guiguen Y."/>
        </authorList>
    </citation>
    <scope>NUCLEOTIDE SEQUENCE</scope>
    <source>
        <strain evidence="1">YG-Jan2019</strain>
    </source>
</reference>
<dbReference type="EMBL" id="CM055737">
    <property type="protein sequence ID" value="KAJ8006077.1"/>
    <property type="molecule type" value="Genomic_DNA"/>
</dbReference>
<sequence length="358" mass="38381">MRGCKCNLHADQCTVREGSLQCECEHNTTGQDCSRCERGFKAKSWKPGSYLPTPNGSPNTCEAAGTLGNRPTITNPATAGMVATSTTQLSDSLTDTVLLMAPDQTTAPATIPATVPGRMPSTVSVSARPGQTDSPSLTTVTSPPLEVSPSTTTVRVQSKAVVKLLIPGGPKNRQAKVAYVQFQDCECYGHSNRCSYIDFINIVTCVSCKHNTRGQNCQYCRLGYFRNISAELDDENVCIECNCNALGSLHARCNETGFCQCKDGSAGPKCEECQPGYNWRQGCYPNVCDDELLQCQNGGTCFQNQKCVCMPEYRGVLCEQFLCDGEKGCNGAAASYLSLAAMLGCLLANTLLRALAAC</sequence>
<dbReference type="Proteomes" id="UP001157502">
    <property type="component" value="Chromosome 10"/>
</dbReference>
<comment type="caution">
    <text evidence="1">The sequence shown here is derived from an EMBL/GenBank/DDBJ whole genome shotgun (WGS) entry which is preliminary data.</text>
</comment>
<protein>
    <submittedName>
        <fullName evidence="1">Uncharacterized protein</fullName>
    </submittedName>
</protein>
<gene>
    <name evidence="1" type="ORF">DPEC_G00124520</name>
</gene>
<name>A0ACC2GR34_DALPE</name>
<proteinExistence type="predicted"/>
<accession>A0ACC2GR34</accession>
<evidence type="ECO:0000313" key="2">
    <source>
        <dbReference type="Proteomes" id="UP001157502"/>
    </source>
</evidence>